<dbReference type="AlphaFoldDB" id="A0A1I8BPI1"/>
<name>A0A1I8BPI1_MELHA</name>
<accession>A0A1I8BPI1</accession>
<dbReference type="WBParaSite" id="MhA1_Contig354.frz3.gene13">
    <property type="protein sequence ID" value="MhA1_Contig354.frz3.gene13"/>
    <property type="gene ID" value="MhA1_Contig354.frz3.gene13"/>
</dbReference>
<evidence type="ECO:0000313" key="2">
    <source>
        <dbReference type="WBParaSite" id="MhA1_Contig354.frz3.gene13"/>
    </source>
</evidence>
<sequence length="185" mass="19628">MAGGLAHADVTGRWCGGSCFWEGFGGGSFFRQVMVLLLNVLLMVAQDDADGGLTLFNPPLGVFFTLECSTWMDVGGRSGIAHGAADGGLGGGNGGLLALHGKIDLIGKHGRLDWTEVKQQLVGKNDSKDNCLFSSIRGSKFSRQHTRSTAELPTSACGAEFYDEECFSRCDCKNGRTWTEIGGKG</sequence>
<proteinExistence type="predicted"/>
<keyword evidence="1" id="KW-1185">Reference proteome</keyword>
<evidence type="ECO:0000313" key="1">
    <source>
        <dbReference type="Proteomes" id="UP000095281"/>
    </source>
</evidence>
<reference evidence="2" key="1">
    <citation type="submission" date="2016-11" db="UniProtKB">
        <authorList>
            <consortium name="WormBaseParasite"/>
        </authorList>
    </citation>
    <scope>IDENTIFICATION</scope>
</reference>
<protein>
    <submittedName>
        <fullName evidence="2">Secreted protein</fullName>
    </submittedName>
</protein>
<dbReference type="Proteomes" id="UP000095281">
    <property type="component" value="Unplaced"/>
</dbReference>
<organism evidence="1 2">
    <name type="scientific">Meloidogyne hapla</name>
    <name type="common">Root-knot nematode worm</name>
    <dbReference type="NCBI Taxonomy" id="6305"/>
    <lineage>
        <taxon>Eukaryota</taxon>
        <taxon>Metazoa</taxon>
        <taxon>Ecdysozoa</taxon>
        <taxon>Nematoda</taxon>
        <taxon>Chromadorea</taxon>
        <taxon>Rhabditida</taxon>
        <taxon>Tylenchina</taxon>
        <taxon>Tylenchomorpha</taxon>
        <taxon>Tylenchoidea</taxon>
        <taxon>Meloidogynidae</taxon>
        <taxon>Meloidogyninae</taxon>
        <taxon>Meloidogyne</taxon>
    </lineage>
</organism>